<dbReference type="PROSITE" id="PS51829">
    <property type="entry name" value="P_HOMO_B"/>
    <property type="match status" value="1"/>
</dbReference>
<dbReference type="Pfam" id="PF04151">
    <property type="entry name" value="PPC"/>
    <property type="match status" value="1"/>
</dbReference>
<comment type="cofactor">
    <cofactor evidence="1">
        <name>Ca(2+)</name>
        <dbReference type="ChEBI" id="CHEBI:29108"/>
    </cofactor>
</comment>
<evidence type="ECO:0000259" key="7">
    <source>
        <dbReference type="PROSITE" id="PS51829"/>
    </source>
</evidence>
<dbReference type="InterPro" id="IPR009003">
    <property type="entry name" value="Peptidase_S1_PA"/>
</dbReference>
<evidence type="ECO:0000256" key="3">
    <source>
        <dbReference type="ARBA" id="ARBA00022801"/>
    </source>
</evidence>
<dbReference type="InterPro" id="IPR035986">
    <property type="entry name" value="PKD_dom_sf"/>
</dbReference>
<dbReference type="SUPFAM" id="SSF50494">
    <property type="entry name" value="Trypsin-like serine proteases"/>
    <property type="match status" value="1"/>
</dbReference>
<feature type="domain" description="P/Homo B" evidence="7">
    <location>
        <begin position="654"/>
        <end position="775"/>
    </location>
</feature>
<dbReference type="InterPro" id="IPR000601">
    <property type="entry name" value="PKD_dom"/>
</dbReference>
<keyword evidence="9" id="KW-1185">Reference proteome</keyword>
<dbReference type="InterPro" id="IPR022409">
    <property type="entry name" value="PKD/Chitinase_dom"/>
</dbReference>
<dbReference type="EMBL" id="VOHK01000003">
    <property type="protein sequence ID" value="TWT21289.1"/>
    <property type="molecule type" value="Genomic_DNA"/>
</dbReference>
<evidence type="ECO:0000256" key="4">
    <source>
        <dbReference type="SAM" id="SignalP"/>
    </source>
</evidence>
<feature type="domain" description="Peptidase S1" evidence="6">
    <location>
        <begin position="205"/>
        <end position="457"/>
    </location>
</feature>
<evidence type="ECO:0000259" key="6">
    <source>
        <dbReference type="PROSITE" id="PS50240"/>
    </source>
</evidence>
<dbReference type="Proteomes" id="UP000319980">
    <property type="component" value="Unassembled WGS sequence"/>
</dbReference>
<dbReference type="SUPFAM" id="SSF49299">
    <property type="entry name" value="PKD domain"/>
    <property type="match status" value="1"/>
</dbReference>
<dbReference type="InterPro" id="IPR043504">
    <property type="entry name" value="Peptidase_S1_PA_chymotrypsin"/>
</dbReference>
<keyword evidence="2" id="KW-0645">Protease</keyword>
<dbReference type="Gene3D" id="2.60.40.10">
    <property type="entry name" value="Immunoglobulins"/>
    <property type="match status" value="1"/>
</dbReference>
<dbReference type="Gene3D" id="2.60.120.380">
    <property type="match status" value="1"/>
</dbReference>
<dbReference type="RefSeq" id="WP_146386868.1">
    <property type="nucleotide sequence ID" value="NZ_VOHK01000003.1"/>
</dbReference>
<dbReference type="Pfam" id="PF01483">
    <property type="entry name" value="P_proprotein"/>
    <property type="match status" value="1"/>
</dbReference>
<sequence length="775" mass="82404">MKRITGWIVAGMLSAGAAQAAPGDARPAAFDYRLPAEHTVEVRSMPGVDVARLKAEDARRASKLAGAPVRFAAPLAVDITPATAGDWDEVGDNLVWRLRVQSKGALSLNFGFDQYRMPEGGHMLVYPAGLKGNASPELIREFTSADNKRHGKLWTPVVSGDHAVIEVVVPKAKAGELKLRLTSINHDYVGFDRLAAAPWTGQEKGVSGSCNIDVACPAGDGWRDQIRSSGAYSRFGTFYCSGSLVNNTGNDQKMYFLTANHCSMGSTDAAASIVVYWNYQNSYCRTPGSAESGANGDGSLAQNQTGATPLASFSGSDFTLLELDDPADPEFNLYWSGWDRRDLAFNGATGIHHPRVAEKRITHSSNPLRIEGYLGASGTNHLYVYWDQPGTTEGGSSGSPLYSPDGRVIGQLHGGYASCSTTGPTDHVDWYGRVFTSWTGGGSDTTRLSNWLDPAGTGAEFIDGLDSTPVDPTLPVAGFTWTADELTVTFTNTSTDDGETLAYAWDFGDGTTSTDEHPVHTYAADGSYDVSLMVTDEDDNTHTHSALIAVSATPDAIDLVNGELVSGLAGAAGSDTLYRLVVPENGTGPLSFRTYTGTGNVSLYVSHEAVPTTAAYDWRSTRPGNNETIVIADPEPGTYYVLLRGESAYAGVRLVATHGLSETYSNNTAYPIPDNSSAGVDSPITVSGASGNAPAQTQVYVDITHTWIGDLIVTLVAPDGSTYVLHNRTGGSADDIDATYTVDLSSEPKNGTWNLRVSDNAALDTGTLNRWSITF</sequence>
<evidence type="ECO:0000256" key="2">
    <source>
        <dbReference type="ARBA" id="ARBA00022670"/>
    </source>
</evidence>
<dbReference type="InterPro" id="IPR007280">
    <property type="entry name" value="Peptidase_C_arc/bac"/>
</dbReference>
<evidence type="ECO:0000313" key="8">
    <source>
        <dbReference type="EMBL" id="TWT21289.1"/>
    </source>
</evidence>
<dbReference type="InterPro" id="IPR013783">
    <property type="entry name" value="Ig-like_fold"/>
</dbReference>
<dbReference type="SUPFAM" id="SSF49785">
    <property type="entry name" value="Galactose-binding domain-like"/>
    <property type="match status" value="1"/>
</dbReference>
<dbReference type="OrthoDB" id="5928962at2"/>
<dbReference type="GO" id="GO:0006508">
    <property type="term" value="P:proteolysis"/>
    <property type="evidence" value="ECO:0007669"/>
    <property type="project" value="UniProtKB-KW"/>
</dbReference>
<dbReference type="AlphaFoldDB" id="A0A5C5U677"/>
<comment type="caution">
    <text evidence="8">The sequence shown here is derived from an EMBL/GenBank/DDBJ whole genome shotgun (WGS) entry which is preliminary data.</text>
</comment>
<dbReference type="PROSITE" id="PS50093">
    <property type="entry name" value="PKD"/>
    <property type="match status" value="1"/>
</dbReference>
<dbReference type="FunFam" id="2.60.120.260:FF:000149">
    <property type="entry name" value="Leupeptin-inactivating enzyme 1"/>
    <property type="match status" value="1"/>
</dbReference>
<organism evidence="8 9">
    <name type="scientific">Luteimonas marina</name>
    <dbReference type="NCBI Taxonomy" id="488485"/>
    <lineage>
        <taxon>Bacteria</taxon>
        <taxon>Pseudomonadati</taxon>
        <taxon>Pseudomonadota</taxon>
        <taxon>Gammaproteobacteria</taxon>
        <taxon>Lysobacterales</taxon>
        <taxon>Lysobacteraceae</taxon>
        <taxon>Luteimonas</taxon>
    </lineage>
</organism>
<dbReference type="Gene3D" id="2.40.10.10">
    <property type="entry name" value="Trypsin-like serine proteases"/>
    <property type="match status" value="2"/>
</dbReference>
<dbReference type="Gene3D" id="2.60.120.260">
    <property type="entry name" value="Galactose-binding domain-like"/>
    <property type="match status" value="1"/>
</dbReference>
<dbReference type="CDD" id="cd00146">
    <property type="entry name" value="PKD"/>
    <property type="match status" value="1"/>
</dbReference>
<evidence type="ECO:0000313" key="9">
    <source>
        <dbReference type="Proteomes" id="UP000319980"/>
    </source>
</evidence>
<dbReference type="SMART" id="SM00089">
    <property type="entry name" value="PKD"/>
    <property type="match status" value="1"/>
</dbReference>
<keyword evidence="4" id="KW-0732">Signal</keyword>
<dbReference type="PROSITE" id="PS50240">
    <property type="entry name" value="TRYPSIN_DOM"/>
    <property type="match status" value="1"/>
</dbReference>
<feature type="chain" id="PRO_5023118417" evidence="4">
    <location>
        <begin position="21"/>
        <end position="775"/>
    </location>
</feature>
<proteinExistence type="predicted"/>
<dbReference type="InterPro" id="IPR002884">
    <property type="entry name" value="P_dom"/>
</dbReference>
<evidence type="ECO:0000256" key="1">
    <source>
        <dbReference type="ARBA" id="ARBA00001913"/>
    </source>
</evidence>
<protein>
    <submittedName>
        <fullName evidence="8">PKD domain-containing protein</fullName>
    </submittedName>
</protein>
<feature type="domain" description="PKD" evidence="5">
    <location>
        <begin position="471"/>
        <end position="557"/>
    </location>
</feature>
<feature type="signal peptide" evidence="4">
    <location>
        <begin position="1"/>
        <end position="20"/>
    </location>
</feature>
<dbReference type="Pfam" id="PF13365">
    <property type="entry name" value="Trypsin_2"/>
    <property type="match status" value="1"/>
</dbReference>
<reference evidence="8 9" key="1">
    <citation type="journal article" date="2008" name="Int. J. Syst. Evol. Microbiol.">
        <title>Luteimonas marina sp. nov., isolated from seawater.</title>
        <authorList>
            <person name="Baik K.S."/>
            <person name="Park S.C."/>
            <person name="Kim M.S."/>
            <person name="Kim E.M."/>
            <person name="Park C."/>
            <person name="Chun J."/>
            <person name="Seong C.N."/>
        </authorList>
    </citation>
    <scope>NUCLEOTIDE SEQUENCE [LARGE SCALE GENOMIC DNA]</scope>
    <source>
        <strain evidence="8 9">FR1330</strain>
    </source>
</reference>
<dbReference type="Pfam" id="PF18911">
    <property type="entry name" value="PKD_4"/>
    <property type="match status" value="1"/>
</dbReference>
<dbReference type="InterPro" id="IPR008979">
    <property type="entry name" value="Galactose-bd-like_sf"/>
</dbReference>
<keyword evidence="3" id="KW-0378">Hydrolase</keyword>
<dbReference type="InterPro" id="IPR001254">
    <property type="entry name" value="Trypsin_dom"/>
</dbReference>
<gene>
    <name evidence="8" type="ORF">FQY83_08005</name>
</gene>
<accession>A0A5C5U677</accession>
<dbReference type="PANTHER" id="PTHR36234">
    <property type="entry name" value="LYSYL ENDOPEPTIDASE"/>
    <property type="match status" value="1"/>
</dbReference>
<dbReference type="PANTHER" id="PTHR36234:SF5">
    <property type="entry name" value="LYSYL ENDOPEPTIDASE"/>
    <property type="match status" value="1"/>
</dbReference>
<evidence type="ECO:0000259" key="5">
    <source>
        <dbReference type="PROSITE" id="PS50093"/>
    </source>
</evidence>
<name>A0A5C5U677_9GAMM</name>
<dbReference type="GO" id="GO:0004252">
    <property type="term" value="F:serine-type endopeptidase activity"/>
    <property type="evidence" value="ECO:0007669"/>
    <property type="project" value="InterPro"/>
</dbReference>